<sequence length="722" mass="82108">GFFKKTMFKRWLLALLARVGLIVLGLCCCLCLLYLLACKPTSHSSQQSPLWSGGATSKEGYMALLQEREDSHRHYINSLTKQISQLKEALQERTQQLQESLDKAKTKGILPQGLESLHKTPTQSDLKEFFRSQLHQAEVNSGVTLPSEYALIPFDTFTLRSAASSQSVFVSLRVYQLETGLTRHPEERPARRDRRDELTGTLESALHVLNGPQQHTDSTRRKHTYSPSDFIEGLTRTERDRGTVYDLMFKGNGPQDFTQLVLFRPFGPVVKVKSESVDTRSILINIIVPLSKRADAFRQFISSFREVCIQQDARVHLTVVYFGRDQIDQVKSMLDQTTRETRFRSFTLIQLNEEFSRGRGLDVGARAWRRSQNVLLFFCDVDIHFTADFLTSCRLNAEPGKRVYYPVLFSQYNPSIIYSNYTLLPPVKQQLVIRKETGFWRDFGFGMTCQYRSDFINIVGLPFFILTPQHNPFKRGFFCNDESIRYPLKEDTISYQLLGGVMIPFTLIVIVCGECLSVYLSRIKNQSLGTKYVACVYKAVGSYVFGAAASQSLTDIAKYSIGRLRPNFLAVCKPVWDRINCKAGGYIENFTCTGEKFLVDEARLSFYSGHSSFSMYCMLFLVLYIQARLTSEWARLLRPTIQFFLIATAVYVGLSRVSDYKHHWSDVLAGLLQGAVVAILTVFCVANFFEQPVEPVVSQEEEASHTSLQDNPSNGNHYGSTD</sequence>
<gene>
    <name evidence="1" type="ORF">L3Q82_023194</name>
</gene>
<evidence type="ECO:0000313" key="2">
    <source>
        <dbReference type="Proteomes" id="UP000831701"/>
    </source>
</evidence>
<proteinExistence type="predicted"/>
<feature type="non-terminal residue" evidence="1">
    <location>
        <position position="1"/>
    </location>
</feature>
<dbReference type="EMBL" id="CM041535">
    <property type="protein sequence ID" value="KAI3372730.1"/>
    <property type="molecule type" value="Genomic_DNA"/>
</dbReference>
<name>A0ACB8WYK4_9TELE</name>
<organism evidence="1 2">
    <name type="scientific">Scortum barcoo</name>
    <name type="common">barcoo grunter</name>
    <dbReference type="NCBI Taxonomy" id="214431"/>
    <lineage>
        <taxon>Eukaryota</taxon>
        <taxon>Metazoa</taxon>
        <taxon>Chordata</taxon>
        <taxon>Craniata</taxon>
        <taxon>Vertebrata</taxon>
        <taxon>Euteleostomi</taxon>
        <taxon>Actinopterygii</taxon>
        <taxon>Neopterygii</taxon>
        <taxon>Teleostei</taxon>
        <taxon>Neoteleostei</taxon>
        <taxon>Acanthomorphata</taxon>
        <taxon>Eupercaria</taxon>
        <taxon>Centrarchiformes</taxon>
        <taxon>Terapontoidei</taxon>
        <taxon>Terapontidae</taxon>
        <taxon>Scortum</taxon>
    </lineage>
</organism>
<protein>
    <submittedName>
        <fullName evidence="1">Uncharacterized protein</fullName>
    </submittedName>
</protein>
<dbReference type="Proteomes" id="UP000831701">
    <property type="component" value="Chromosome 5"/>
</dbReference>
<evidence type="ECO:0000313" key="1">
    <source>
        <dbReference type="EMBL" id="KAI3372730.1"/>
    </source>
</evidence>
<comment type="caution">
    <text evidence="1">The sequence shown here is derived from an EMBL/GenBank/DDBJ whole genome shotgun (WGS) entry which is preliminary data.</text>
</comment>
<accession>A0ACB8WYK4</accession>
<reference evidence="1" key="1">
    <citation type="submission" date="2022-04" db="EMBL/GenBank/DDBJ databases">
        <title>Jade perch genome.</title>
        <authorList>
            <person name="Chao B."/>
        </authorList>
    </citation>
    <scope>NUCLEOTIDE SEQUENCE</scope>
    <source>
        <strain evidence="1">CB-2022</strain>
    </source>
</reference>
<keyword evidence="2" id="KW-1185">Reference proteome</keyword>